<dbReference type="Proteomes" id="UP000594195">
    <property type="component" value="Chromosome"/>
</dbReference>
<protein>
    <submittedName>
        <fullName evidence="1">Uncharacterized protein</fullName>
    </submittedName>
</protein>
<proteinExistence type="predicted"/>
<gene>
    <name evidence="1" type="ORF">Q73A0000_05280</name>
</gene>
<dbReference type="AlphaFoldDB" id="A0A7M2YCT2"/>
<evidence type="ECO:0000313" key="1">
    <source>
        <dbReference type="EMBL" id="QOW11926.1"/>
    </source>
</evidence>
<organism evidence="1 2">
    <name type="scientific">Kaistella flava</name>
    <name type="common">ex Peng et al. 2021</name>
    <dbReference type="NCBI Taxonomy" id="2038776"/>
    <lineage>
        <taxon>Bacteria</taxon>
        <taxon>Pseudomonadati</taxon>
        <taxon>Bacteroidota</taxon>
        <taxon>Flavobacteriia</taxon>
        <taxon>Flavobacteriales</taxon>
        <taxon>Weeksellaceae</taxon>
        <taxon>Chryseobacterium group</taxon>
        <taxon>Kaistella</taxon>
    </lineage>
</organism>
<dbReference type="EMBL" id="CP040442">
    <property type="protein sequence ID" value="QOW11926.1"/>
    <property type="molecule type" value="Genomic_DNA"/>
</dbReference>
<reference evidence="1 2" key="1">
    <citation type="submission" date="2019-05" db="EMBL/GenBank/DDBJ databases">
        <title>Chryseobacterium sp. isolated from King George Island, maritime Antarctica.</title>
        <authorList>
            <person name="Peng X."/>
        </authorList>
    </citation>
    <scope>NUCLEOTIDE SEQUENCE [LARGE SCALE GENOMIC DNA]</scope>
    <source>
        <strain evidence="1 2">7-3A</strain>
    </source>
</reference>
<accession>A0A7M2YCT2</accession>
<name>A0A7M2YCT2_9FLAO</name>
<sequence length="226" mass="26573">MHKITIILPALFFLSITNSCNKEIKAEKGGIDLISNVYFDASKGLDKMQNFHLSRINYSGETLVELVPDLTFPEITNEIYYIKDSLCYSLGKENSRSIVLSEISKKQKPFLVEKKKEGGLFSKEWIPNYLHRKNISDTVLFNKKYKRFEVNSAKSFSRFYIYPTDTILPYSIYKHAEIDYAGRLERIDSYNKEKDVFVTLQLLPRKNWDEEAKEIFEFNEFVKKKK</sequence>
<keyword evidence="2" id="KW-1185">Reference proteome</keyword>
<evidence type="ECO:0000313" key="2">
    <source>
        <dbReference type="Proteomes" id="UP000594195"/>
    </source>
</evidence>
<dbReference type="KEGG" id="kfa:Q73A0000_05280"/>